<feature type="transmembrane region" description="Helical" evidence="1">
    <location>
        <begin position="21"/>
        <end position="38"/>
    </location>
</feature>
<keyword evidence="3" id="KW-1185">Reference proteome</keyword>
<sequence>MIRVLPRWQLWPRWKKVVLSTYLTGAVASGLWFVWTTYDNGGFSRPHEPMDILLIGSIYLALTVLWPLFWSYGLIVILLIWLGINPR</sequence>
<proteinExistence type="predicted"/>
<dbReference type="KEGG" id="aol:S58_39230"/>
<reference evidence="2 3" key="1">
    <citation type="journal article" date="2013" name="Appl. Environ. Microbiol.">
        <title>Genome analysis suggests that the soil oligotrophic bacterium Agromonas oligotrophica (Bradyrhizobium oligotrophicum) is a nitrogen-fixing symbiont of Aeschynomene indica.</title>
        <authorList>
            <person name="Okubo T."/>
            <person name="Fukushima S."/>
            <person name="Itakura M."/>
            <person name="Oshima K."/>
            <person name="Longtonglang A."/>
            <person name="Teaumroong N."/>
            <person name="Mitsui H."/>
            <person name="Hattori M."/>
            <person name="Hattori R."/>
            <person name="Hattori T."/>
            <person name="Minamisawa K."/>
        </authorList>
    </citation>
    <scope>NUCLEOTIDE SEQUENCE [LARGE SCALE GENOMIC DNA]</scope>
    <source>
        <strain evidence="2 3">S58</strain>
    </source>
</reference>
<dbReference type="PATRIC" id="fig|1245469.3.peg.4003"/>
<dbReference type="GeneID" id="301821063"/>
<organism evidence="2 3">
    <name type="scientific">Bradyrhizobium oligotrophicum S58</name>
    <dbReference type="NCBI Taxonomy" id="1245469"/>
    <lineage>
        <taxon>Bacteria</taxon>
        <taxon>Pseudomonadati</taxon>
        <taxon>Pseudomonadota</taxon>
        <taxon>Alphaproteobacteria</taxon>
        <taxon>Hyphomicrobiales</taxon>
        <taxon>Nitrobacteraceae</taxon>
        <taxon>Bradyrhizobium</taxon>
    </lineage>
</organism>
<dbReference type="Proteomes" id="UP000011841">
    <property type="component" value="Chromosome"/>
</dbReference>
<protein>
    <submittedName>
        <fullName evidence="2">OmpA/MotB domain-containing protein</fullName>
    </submittedName>
</protein>
<evidence type="ECO:0000313" key="3">
    <source>
        <dbReference type="Proteomes" id="UP000011841"/>
    </source>
</evidence>
<evidence type="ECO:0000256" key="1">
    <source>
        <dbReference type="SAM" id="Phobius"/>
    </source>
</evidence>
<dbReference type="EMBL" id="AP012603">
    <property type="protein sequence ID" value="BAM89912.1"/>
    <property type="molecule type" value="Genomic_DNA"/>
</dbReference>
<dbReference type="AlphaFoldDB" id="M4Z8Z9"/>
<dbReference type="OrthoDB" id="1522982at2"/>
<keyword evidence="1" id="KW-0812">Transmembrane</keyword>
<dbReference type="HOGENOM" id="CLU_2477243_0_0_5"/>
<keyword evidence="1" id="KW-0472">Membrane</keyword>
<evidence type="ECO:0000313" key="2">
    <source>
        <dbReference type="EMBL" id="BAM89912.1"/>
    </source>
</evidence>
<name>M4Z8Z9_9BRAD</name>
<dbReference type="RefSeq" id="WP_015667021.1">
    <property type="nucleotide sequence ID" value="NC_020453.1"/>
</dbReference>
<feature type="transmembrane region" description="Helical" evidence="1">
    <location>
        <begin position="58"/>
        <end position="84"/>
    </location>
</feature>
<gene>
    <name evidence="2" type="ORF">S58_39230</name>
</gene>
<accession>M4Z8Z9</accession>
<keyword evidence="1" id="KW-1133">Transmembrane helix</keyword>